<sequence>MSKGFFNKLASSFEEFWYEEYWPYLVSQDALESCPDALVADPKGFFSEKVPILATTRDTAKEISAMNSEAAASFIAFGFSRRVALTKGSGTNSFSFLKTVNKFIIEEKYEDIISRIASFPGLGVESLIDLYLQIGATAPTEESIFNHLWPRVNSFAELGKLLFAVRRVGFGDLRNDWFYDDLNGKDEQTFDAIKELELFCATQDITWQASIFEETDLESIRLSLFKKLFDSWADGCGNIDATEGLVKLVMPSNSRSIAGIQSILQLELNNKNISILRTGFDAVGVNWNEHVVWVPPSNIKLTAECADLYGDDAIRIDLPTLGGLIQLGGSLKETKTALDSHYSQLGMRLLDMTGFEEPDLSKFFNLPKVRSKDCPLYGISLLEEIISDQGNTRCVVRFVDWCIWSLINHKNLADVLPLHALAVRFCCEWSLRAKLARLMEVARPLVQFVETEDPFIRCYLSFVLYCSSKEDNFDLEFSSEVKSLEQPNSCLSWVNSGSLSPWFALEVTWLLGLVSETVILYCLKNSGAIGKCEINALRALAIRILQDQKDSLLGESLKQLILVRDHDSRAFSTNYIYQKCVRFDAFPSYEVLEKEITKLVKS</sequence>
<name>A0A939IT91_9CORY</name>
<dbReference type="RefSeq" id="WP_207118338.1">
    <property type="nucleotide sequence ID" value="NZ_JAFLEQ010000004.1"/>
</dbReference>
<keyword evidence="2" id="KW-1185">Reference proteome</keyword>
<comment type="caution">
    <text evidence="1">The sequence shown here is derived from an EMBL/GenBank/DDBJ whole genome shotgun (WGS) entry which is preliminary data.</text>
</comment>
<dbReference type="EMBL" id="JAFLEQ010000004">
    <property type="protein sequence ID" value="MBN9643594.1"/>
    <property type="molecule type" value="Genomic_DNA"/>
</dbReference>
<reference evidence="1" key="1">
    <citation type="submission" date="2021-03" db="EMBL/GenBank/DDBJ databases">
        <authorList>
            <person name="Sun Q."/>
        </authorList>
    </citation>
    <scope>NUCLEOTIDE SEQUENCE</scope>
    <source>
        <strain evidence="1">CCM 8862</strain>
    </source>
</reference>
<accession>A0A939IT91</accession>
<gene>
    <name evidence="1" type="ORF">JZY06_02975</name>
</gene>
<organism evidence="1 2">
    <name type="scientific">Corynebacterium mendelii</name>
    <dbReference type="NCBI Taxonomy" id="2765362"/>
    <lineage>
        <taxon>Bacteria</taxon>
        <taxon>Bacillati</taxon>
        <taxon>Actinomycetota</taxon>
        <taxon>Actinomycetes</taxon>
        <taxon>Mycobacteriales</taxon>
        <taxon>Corynebacteriaceae</taxon>
        <taxon>Corynebacterium</taxon>
    </lineage>
</organism>
<evidence type="ECO:0000313" key="2">
    <source>
        <dbReference type="Proteomes" id="UP000664332"/>
    </source>
</evidence>
<evidence type="ECO:0000313" key="1">
    <source>
        <dbReference type="EMBL" id="MBN9643594.1"/>
    </source>
</evidence>
<dbReference type="Proteomes" id="UP000664332">
    <property type="component" value="Unassembled WGS sequence"/>
</dbReference>
<dbReference type="AlphaFoldDB" id="A0A939IT91"/>
<proteinExistence type="predicted"/>
<protein>
    <submittedName>
        <fullName evidence="1">Uncharacterized protein</fullName>
    </submittedName>
</protein>